<comment type="caution">
    <text evidence="2">The sequence shown here is derived from an EMBL/GenBank/DDBJ whole genome shotgun (WGS) entry which is preliminary data.</text>
</comment>
<feature type="region of interest" description="Disordered" evidence="1">
    <location>
        <begin position="1631"/>
        <end position="1651"/>
    </location>
</feature>
<dbReference type="GeneID" id="40305100"/>
<feature type="compositionally biased region" description="Basic and acidic residues" evidence="1">
    <location>
        <begin position="1436"/>
        <end position="1460"/>
    </location>
</feature>
<dbReference type="EMBL" id="NWUJ01000001">
    <property type="protein sequence ID" value="PFH37695.1"/>
    <property type="molecule type" value="Genomic_DNA"/>
</dbReference>
<evidence type="ECO:0000313" key="3">
    <source>
        <dbReference type="Proteomes" id="UP000224006"/>
    </source>
</evidence>
<feature type="compositionally biased region" description="Basic residues" evidence="1">
    <location>
        <begin position="85"/>
        <end position="98"/>
    </location>
</feature>
<feature type="compositionally biased region" description="Basic and acidic residues" evidence="1">
    <location>
        <begin position="108"/>
        <end position="123"/>
    </location>
</feature>
<feature type="region of interest" description="Disordered" evidence="1">
    <location>
        <begin position="1300"/>
        <end position="1351"/>
    </location>
</feature>
<dbReference type="Proteomes" id="UP000224006">
    <property type="component" value="Chromosome I"/>
</dbReference>
<feature type="compositionally biased region" description="Low complexity" evidence="1">
    <location>
        <begin position="861"/>
        <end position="885"/>
    </location>
</feature>
<reference evidence="2 3" key="1">
    <citation type="submission" date="2017-09" db="EMBL/GenBank/DDBJ databases">
        <title>Genome sequencing of Besnoitia besnoiti strain Bb-Ger1.</title>
        <authorList>
            <person name="Schares G."/>
            <person name="Venepally P."/>
            <person name="Lorenzi H.A."/>
        </authorList>
    </citation>
    <scope>NUCLEOTIDE SEQUENCE [LARGE SCALE GENOMIC DNA]</scope>
    <source>
        <strain evidence="2 3">Bb-Ger1</strain>
    </source>
</reference>
<dbReference type="KEGG" id="bbes:BESB_000370"/>
<dbReference type="VEuPathDB" id="ToxoDB:BESB_000370"/>
<dbReference type="OrthoDB" id="10506358at2759"/>
<accession>A0A2A9MI82</accession>
<feature type="compositionally biased region" description="Basic and acidic residues" evidence="1">
    <location>
        <begin position="287"/>
        <end position="314"/>
    </location>
</feature>
<feature type="region of interest" description="Disordered" evidence="1">
    <location>
        <begin position="85"/>
        <end position="128"/>
    </location>
</feature>
<proteinExistence type="predicted"/>
<dbReference type="RefSeq" id="XP_029221704.1">
    <property type="nucleotide sequence ID" value="XM_029358792.1"/>
</dbReference>
<feature type="compositionally biased region" description="Low complexity" evidence="1">
    <location>
        <begin position="1318"/>
        <end position="1337"/>
    </location>
</feature>
<feature type="compositionally biased region" description="Pro residues" evidence="1">
    <location>
        <begin position="1640"/>
        <end position="1651"/>
    </location>
</feature>
<keyword evidence="3" id="KW-1185">Reference proteome</keyword>
<feature type="region of interest" description="Disordered" evidence="1">
    <location>
        <begin position="487"/>
        <end position="529"/>
    </location>
</feature>
<name>A0A2A9MI82_BESBE</name>
<feature type="compositionally biased region" description="Basic and acidic residues" evidence="1">
    <location>
        <begin position="491"/>
        <end position="502"/>
    </location>
</feature>
<protein>
    <submittedName>
        <fullName evidence="2">Uncharacterized protein</fullName>
    </submittedName>
</protein>
<organism evidence="2 3">
    <name type="scientific">Besnoitia besnoiti</name>
    <name type="common">Apicomplexan protozoan</name>
    <dbReference type="NCBI Taxonomy" id="94643"/>
    <lineage>
        <taxon>Eukaryota</taxon>
        <taxon>Sar</taxon>
        <taxon>Alveolata</taxon>
        <taxon>Apicomplexa</taxon>
        <taxon>Conoidasida</taxon>
        <taxon>Coccidia</taxon>
        <taxon>Eucoccidiorida</taxon>
        <taxon>Eimeriorina</taxon>
        <taxon>Sarcocystidae</taxon>
        <taxon>Besnoitia</taxon>
    </lineage>
</organism>
<evidence type="ECO:0000313" key="2">
    <source>
        <dbReference type="EMBL" id="PFH37695.1"/>
    </source>
</evidence>
<feature type="region of interest" description="Disordered" evidence="1">
    <location>
        <begin position="1541"/>
        <end position="1577"/>
    </location>
</feature>
<gene>
    <name evidence="2" type="ORF">BESB_000370</name>
</gene>
<evidence type="ECO:0000256" key="1">
    <source>
        <dbReference type="SAM" id="MobiDB-lite"/>
    </source>
</evidence>
<feature type="compositionally biased region" description="Gly residues" evidence="1">
    <location>
        <begin position="886"/>
        <end position="895"/>
    </location>
</feature>
<feature type="region of interest" description="Disordered" evidence="1">
    <location>
        <begin position="861"/>
        <end position="895"/>
    </location>
</feature>
<feature type="region of interest" description="Disordered" evidence="1">
    <location>
        <begin position="1422"/>
        <end position="1460"/>
    </location>
</feature>
<feature type="compositionally biased region" description="Polar residues" evidence="1">
    <location>
        <begin position="1556"/>
        <end position="1568"/>
    </location>
</feature>
<sequence length="1651" mass="172670">MRVLHRALRSPRARLQRGVVSCAFRASARSSFSPSEAAVSDASLRPSWAAAALNRTSRASALALSGRVCLIPSDSSSSRCLASRLRQHLSQRGGRRKHEAAARGNADAVRHQRETAAHAELPRERKRSLHSLPLSLSASRFGSKPMLLASSAPPASLCSSQGGGSTGALRSFLPSRLSPSWLPLRGLSAPNAVSARAVARLSTSCPASGARRAAFSSLALPGQPDLAPAEVASLDLRAQFRPDHVWRASPAELPALLEAASRAEDNENLRLLEREIASLAAGNGARDAPRGGQGEKEKDAGQAEREAREGGDLRMEEWEALALQDATKRPSSQKPLTLSGVAPAVAASCALSSSASSQPSLLASLRAKGVLPSASFWRHVQRRVEICEDLLSNAQLASLLLSAGKANAAPACAAFFFSLLSQRARAFLAAAAPSERSAFAIQSSEASPVSPSGSRSLSFGATPPSFLPPPLAVAVFNFALRQAATASAEDADSRNPDGEEAHPPQSSPRAPGASVGSRDDAAGATGAAGALSETRVSRRECELLMKALVVSLSRACAFFGVSTKSQSASHNAVKRADARALDAALLLTSCSARYAHLAQTCCLSSPTRSHDVLRLAVLFEEAVFPLLNASLPQMSPKQTVCLLHSLSRLTHHPVFFLSPSGAPYKGVFAAPSYASAASSASSSALVSASSTAAPCSLDLASAPAPSPPAHLLLRAVDRLASFLRAQPAEASEMRRNEASRREEGCGDFTRSSAEVFLSPSAPDPPSSLSKSCRLDSSVSPVSALQPASPAALLDPNSLSYALHSVFLLDLAVNAHLRLQQAPRSAAVSAHPSPSVSSFYLEALAPRLPPLLEALIGTLASPPSSSSAPSPQPASPSDARSAPTAAEGGGVSASGLSGGGASPRVFSTPKFASVSQVLRAFLPILTRQLLALPDLAALLLFHLARLTPALFRRGEGMSRGGLVALKREEDGGGDGGAGGGRLQQQHARQLYIFLLSSLVTQEPSLALAREPIASRLLPSPGDSAHLREGAFVSASAPASPAAASRSGSLEEFDAVEDAQLYLQTQQLSRDGVPSPFAPPSASRFGAAASTPASAAAPATGLSVPSFSSPSGSSAGALVQLDVSAVALKRSVRGTLRVALEPLLTTLPALSAAKLLQVVNIVLSTSSLRHPLSVVAQLLGELEARVKPSGAAEARARIALRDLGAVAAAGAQLVQIKRGWHEGARGAAAAADNPDARKSKEELQIAIQQQFRALLVAVAESAEEALASAEQRAGEGADDVIVENWSDDEGARVARSPFYETWRDDDGEAVDGGDAGEGGSEAAYTTAGETATDAAADATRTPGPKKRDCEDESSILHDPRALLELIAVFDVAGMTRPRLAALVARRILSYPRFREVFGLETPGESPVSLSTDVEREALALALPEAEAARGRRRRQRGEKKENDTAQYRSDDDGSGDVTHERTSSESFLHAHLEEIFHLLHFVADSGSSGAVASPDVNAGSSLFAHLLPPLSSPQLLASLSVELLLSALDTLRPLLRNRHTMLNPQAEEESAQDGRASISYSQTHAQSTHADPSRFGAGADSRPHAERFLFVLQKSCLTTTFLGSLRNGELLLLEELLRELGERNLRVEEERMQRGLSEPLPKRVPPPGALGPF</sequence>
<feature type="region of interest" description="Disordered" evidence="1">
    <location>
        <begin position="282"/>
        <end position="314"/>
    </location>
</feature>